<accession>A0A4U1BZT4</accession>
<dbReference type="OrthoDB" id="9766796at2"/>
<dbReference type="InterPro" id="IPR000447">
    <property type="entry name" value="G3P_DH_FAD-dep"/>
</dbReference>
<name>A0A4U1BZT4_9SPHI</name>
<dbReference type="Proteomes" id="UP000310477">
    <property type="component" value="Unassembled WGS sequence"/>
</dbReference>
<feature type="domain" description="FAD dependent oxidoreductase" evidence="6">
    <location>
        <begin position="16"/>
        <end position="373"/>
    </location>
</feature>
<dbReference type="GO" id="GO:0046168">
    <property type="term" value="P:glycerol-3-phosphate catabolic process"/>
    <property type="evidence" value="ECO:0007669"/>
    <property type="project" value="TreeGrafter"/>
</dbReference>
<protein>
    <submittedName>
        <fullName evidence="7">Glycerol-3-phosphate dehydrogenase/oxidase</fullName>
    </submittedName>
</protein>
<evidence type="ECO:0000313" key="7">
    <source>
        <dbReference type="EMBL" id="TKB98381.1"/>
    </source>
</evidence>
<dbReference type="GO" id="GO:0004368">
    <property type="term" value="F:glycerol-3-phosphate dehydrogenase (quinone) activity"/>
    <property type="evidence" value="ECO:0007669"/>
    <property type="project" value="InterPro"/>
</dbReference>
<comment type="caution">
    <text evidence="7">The sequence shown here is derived from an EMBL/GenBank/DDBJ whole genome shotgun (WGS) entry which is preliminary data.</text>
</comment>
<dbReference type="InterPro" id="IPR006076">
    <property type="entry name" value="FAD-dep_OxRdtase"/>
</dbReference>
<dbReference type="PRINTS" id="PR01001">
    <property type="entry name" value="FADG3PDH"/>
</dbReference>
<gene>
    <name evidence="7" type="ORF">FA045_13750</name>
</gene>
<sequence length="530" mass="58931">MRRIHNYRLADQQTWDVIIIGGGATGLGTALDAASRGLKTLLVEQSDFAKGTSSRSTKLVHGGVRYLAQGDIGLVKSALRERGLLEQNASHLVNKEEFIIPCYDWFSVVKYLTGLTMYDWLAGKYSFGKSKYLSKKETLQLMPGIKEKGLKGAIRYFDGKFDDARLAINIAQTATEQGATLINYMRVINLIKDGEQVVGIEAEDALTLERFRLKGKVVINATGVFVDEILKMNNPAAKKMVRPSQGVHIVLDKSFLNTNSALMIPKTADGRVLFAVPWHDHLLVGTTDTPLNEHSLEPRALKEETEFILATAASYFTRKPTENDILSVFSGLRPLAAPTDSNGSSTKEISRDHKLIVSAKGLITITGGKWTTYRKMAEETIDLAIKHSGLPFQPCVTKDLKIHGCAKSEGENYMNIYGTDSVLIKELCKLQPGLNKKLHPNFPYTEAEVVWAIRNEMAETVEDVLSRRLRVLFIDAAAAIEMSEKVAYLLATELGADKTWEENQVKIFNTLASGYVYHQKKKQEEPFLVS</sequence>
<organism evidence="7 8">
    <name type="scientific">Pedobacter cryotolerans</name>
    <dbReference type="NCBI Taxonomy" id="2571270"/>
    <lineage>
        <taxon>Bacteria</taxon>
        <taxon>Pseudomonadati</taxon>
        <taxon>Bacteroidota</taxon>
        <taxon>Sphingobacteriia</taxon>
        <taxon>Sphingobacteriales</taxon>
        <taxon>Sphingobacteriaceae</taxon>
        <taxon>Pedobacter</taxon>
    </lineage>
</organism>
<dbReference type="InterPro" id="IPR038299">
    <property type="entry name" value="DAO_C_sf"/>
</dbReference>
<dbReference type="PANTHER" id="PTHR11985">
    <property type="entry name" value="GLYCEROL-3-PHOSPHATE DEHYDROGENASE"/>
    <property type="match status" value="1"/>
</dbReference>
<keyword evidence="4" id="KW-0274">FAD</keyword>
<dbReference type="Gene3D" id="1.10.8.870">
    <property type="entry name" value="Alpha-glycerophosphate oxidase, cap domain"/>
    <property type="match status" value="1"/>
</dbReference>
<reference evidence="7 8" key="1">
    <citation type="submission" date="2019-04" db="EMBL/GenBank/DDBJ databases">
        <title>Pedobacter sp. AR-2-6 sp. nov., isolated from Arctic soil.</title>
        <authorList>
            <person name="Dahal R.H."/>
            <person name="Kim D.-U."/>
        </authorList>
    </citation>
    <scope>NUCLEOTIDE SEQUENCE [LARGE SCALE GENOMIC DNA]</scope>
    <source>
        <strain evidence="7 8">AR-2-6</strain>
    </source>
</reference>
<dbReference type="PANTHER" id="PTHR11985:SF35">
    <property type="entry name" value="ANAEROBIC GLYCEROL-3-PHOSPHATE DEHYDROGENASE SUBUNIT A"/>
    <property type="match status" value="1"/>
</dbReference>
<proteinExistence type="inferred from homology"/>
<keyword evidence="3" id="KW-0285">Flavoprotein</keyword>
<dbReference type="Pfam" id="PF01266">
    <property type="entry name" value="DAO"/>
    <property type="match status" value="1"/>
</dbReference>
<dbReference type="SUPFAM" id="SSF51905">
    <property type="entry name" value="FAD/NAD(P)-binding domain"/>
    <property type="match status" value="1"/>
</dbReference>
<evidence type="ECO:0000313" key="8">
    <source>
        <dbReference type="Proteomes" id="UP000310477"/>
    </source>
</evidence>
<dbReference type="EMBL" id="SWBO01000008">
    <property type="protein sequence ID" value="TKB98381.1"/>
    <property type="molecule type" value="Genomic_DNA"/>
</dbReference>
<evidence type="ECO:0000259" key="6">
    <source>
        <dbReference type="Pfam" id="PF01266"/>
    </source>
</evidence>
<dbReference type="AlphaFoldDB" id="A0A4U1BZT4"/>
<dbReference type="InterPro" id="IPR036188">
    <property type="entry name" value="FAD/NAD-bd_sf"/>
</dbReference>
<dbReference type="Gene3D" id="3.30.9.10">
    <property type="entry name" value="D-Amino Acid Oxidase, subunit A, domain 2"/>
    <property type="match status" value="1"/>
</dbReference>
<dbReference type="GO" id="GO:0006071">
    <property type="term" value="P:glycerol metabolic process"/>
    <property type="evidence" value="ECO:0007669"/>
    <property type="project" value="UniProtKB-KW"/>
</dbReference>
<evidence type="ECO:0000256" key="1">
    <source>
        <dbReference type="ARBA" id="ARBA00001974"/>
    </source>
</evidence>
<keyword evidence="5" id="KW-0560">Oxidoreductase</keyword>
<keyword evidence="8" id="KW-1185">Reference proteome</keyword>
<dbReference type="PROSITE" id="PS00978">
    <property type="entry name" value="FAD_G3PDH_2"/>
    <property type="match status" value="1"/>
</dbReference>
<comment type="cofactor">
    <cofactor evidence="1">
        <name>FAD</name>
        <dbReference type="ChEBI" id="CHEBI:57692"/>
    </cofactor>
</comment>
<dbReference type="RefSeq" id="WP_136877660.1">
    <property type="nucleotide sequence ID" value="NZ_SWBO01000008.1"/>
</dbReference>
<evidence type="ECO:0000256" key="2">
    <source>
        <dbReference type="ARBA" id="ARBA00007330"/>
    </source>
</evidence>
<evidence type="ECO:0000256" key="5">
    <source>
        <dbReference type="ARBA" id="ARBA00023002"/>
    </source>
</evidence>
<evidence type="ECO:0000256" key="3">
    <source>
        <dbReference type="ARBA" id="ARBA00022630"/>
    </source>
</evidence>
<dbReference type="Gene3D" id="3.50.50.60">
    <property type="entry name" value="FAD/NAD(P)-binding domain"/>
    <property type="match status" value="1"/>
</dbReference>
<evidence type="ECO:0000256" key="4">
    <source>
        <dbReference type="ARBA" id="ARBA00022827"/>
    </source>
</evidence>
<comment type="similarity">
    <text evidence="2">Belongs to the FAD-dependent glycerol-3-phosphate dehydrogenase family.</text>
</comment>